<dbReference type="InterPro" id="IPR013320">
    <property type="entry name" value="ConA-like_dom_sf"/>
</dbReference>
<dbReference type="PROSITE" id="PS50188">
    <property type="entry name" value="B302_SPRY"/>
    <property type="match status" value="1"/>
</dbReference>
<dbReference type="CDD" id="cd19762">
    <property type="entry name" value="Bbox2_TRIM7-like"/>
    <property type="match status" value="1"/>
</dbReference>
<dbReference type="Proteomes" id="UP001178461">
    <property type="component" value="Chromosome 2"/>
</dbReference>
<dbReference type="SMART" id="SM00449">
    <property type="entry name" value="SPRY"/>
    <property type="match status" value="1"/>
</dbReference>
<gene>
    <name evidence="12" type="ORF">PODLI_1B026097</name>
</gene>
<evidence type="ECO:0000259" key="11">
    <source>
        <dbReference type="PROSITE" id="PS50188"/>
    </source>
</evidence>
<feature type="domain" description="RING-type" evidence="9">
    <location>
        <begin position="17"/>
        <end position="59"/>
    </location>
</feature>
<dbReference type="SMART" id="SM00336">
    <property type="entry name" value="BBOX"/>
    <property type="match status" value="1"/>
</dbReference>
<evidence type="ECO:0000259" key="10">
    <source>
        <dbReference type="PROSITE" id="PS50119"/>
    </source>
</evidence>
<dbReference type="InterPro" id="IPR050143">
    <property type="entry name" value="TRIM/RBCC"/>
</dbReference>
<evidence type="ECO:0000256" key="2">
    <source>
        <dbReference type="ARBA" id="ARBA00022699"/>
    </source>
</evidence>
<evidence type="ECO:0000313" key="13">
    <source>
        <dbReference type="Proteomes" id="UP001178461"/>
    </source>
</evidence>
<dbReference type="InterPro" id="IPR003877">
    <property type="entry name" value="SPRY_dom"/>
</dbReference>
<keyword evidence="13" id="KW-1185">Reference proteome</keyword>
<keyword evidence="3" id="KW-0479">Metal-binding</keyword>
<dbReference type="InterPro" id="IPR013083">
    <property type="entry name" value="Znf_RING/FYVE/PHD"/>
</dbReference>
<evidence type="ECO:0000313" key="12">
    <source>
        <dbReference type="EMBL" id="CAI5768154.1"/>
    </source>
</evidence>
<dbReference type="PRINTS" id="PR01407">
    <property type="entry name" value="BUTYPHLNCDUF"/>
</dbReference>
<dbReference type="AlphaFoldDB" id="A0AA35JZN9"/>
<reference evidence="12" key="1">
    <citation type="submission" date="2022-12" db="EMBL/GenBank/DDBJ databases">
        <authorList>
            <person name="Alioto T."/>
            <person name="Alioto T."/>
            <person name="Gomez Garrido J."/>
        </authorList>
    </citation>
    <scope>NUCLEOTIDE SEQUENCE</scope>
</reference>
<protein>
    <submittedName>
        <fullName evidence="12">E3 ubiquitin-protein ligase TRIM7-like</fullName>
    </submittedName>
</protein>
<evidence type="ECO:0000256" key="7">
    <source>
        <dbReference type="PROSITE-ProRule" id="PRU00024"/>
    </source>
</evidence>
<dbReference type="SUPFAM" id="SSF57845">
    <property type="entry name" value="B-box zinc-binding domain"/>
    <property type="match status" value="1"/>
</dbReference>
<dbReference type="InterPro" id="IPR003879">
    <property type="entry name" value="Butyrophylin_SPRY"/>
</dbReference>
<dbReference type="Pfam" id="PF13765">
    <property type="entry name" value="PRY"/>
    <property type="match status" value="1"/>
</dbReference>
<evidence type="ECO:0000256" key="5">
    <source>
        <dbReference type="ARBA" id="ARBA00022833"/>
    </source>
</evidence>
<dbReference type="Gene3D" id="3.30.40.10">
    <property type="entry name" value="Zinc/RING finger domain, C3HC4 (zinc finger)"/>
    <property type="match status" value="1"/>
</dbReference>
<dbReference type="InterPro" id="IPR017907">
    <property type="entry name" value="Znf_RING_CS"/>
</dbReference>
<dbReference type="FunFam" id="2.60.120.920:FF:000004">
    <property type="entry name" value="Butyrophilin subfamily 1 member A1"/>
    <property type="match status" value="1"/>
</dbReference>
<keyword evidence="8" id="KW-0175">Coiled coil</keyword>
<dbReference type="InterPro" id="IPR001841">
    <property type="entry name" value="Znf_RING"/>
</dbReference>
<dbReference type="PROSITE" id="PS00518">
    <property type="entry name" value="ZF_RING_1"/>
    <property type="match status" value="1"/>
</dbReference>
<dbReference type="SUPFAM" id="SSF57850">
    <property type="entry name" value="RING/U-box"/>
    <property type="match status" value="1"/>
</dbReference>
<proteinExistence type="inferred from homology"/>
<dbReference type="InterPro" id="IPR006574">
    <property type="entry name" value="PRY"/>
</dbReference>
<dbReference type="PANTHER" id="PTHR24103">
    <property type="entry name" value="E3 UBIQUITIN-PROTEIN LIGASE TRIM"/>
    <property type="match status" value="1"/>
</dbReference>
<sequence>MAAFEGPVRDLSEEATCSICLDYFRDPVIIPECGHNFCRSCLIQCWEKSEGEASCPQCRKTVEQGSIRRNQQLANFVEIIKKFSHLGEKEEGEGKGKICEKHQEPLKLFCKEDQSPVCVVCHVSKEHKRHEVVPLEEASQEYKDQISSCLDNVRKEREKILVFKANTEKESQDLLKQTDAEREKMVAEFRRLHQFLEEQEKRILAQMAEVEKEIAAQREEQLARLSRELSSLEHTIREMEEKLQEPASELLQDIGSFLQRNAHIVVPWFSIRSRRPFNFQYLRQPRRTLPLGQTLQKQQSTAASDVQLPRRVRRRRTSFQRSGAETFDYRGVQQPRSQEKENLEDPPVAFPPALKWKIWEFCDINPFLEGVMKKFRDTVEYGLQLRKENVTLDPDTANPALILSEDRKSVRDGEVRQDLPDNPERFDTYGYVLGCEGFTSGRHFWEVIVGKEEGWAVGVARKSVKRKGEFCFDTTEGIWGLGKWDGVYELSSPHEFPLPSEEPKRIRVTLNFEGRRVSFYDADTAVLLYTFSAASFSGETLQPYFFVSGKANLSLS</sequence>
<comment type="similarity">
    <text evidence="1">Belongs to the ohanin/vespryn family.</text>
</comment>
<evidence type="ECO:0000259" key="9">
    <source>
        <dbReference type="PROSITE" id="PS50089"/>
    </source>
</evidence>
<feature type="domain" description="B30.2/SPRY" evidence="11">
    <location>
        <begin position="370"/>
        <end position="556"/>
    </location>
</feature>
<dbReference type="InterPro" id="IPR001870">
    <property type="entry name" value="B30.2/SPRY"/>
</dbReference>
<evidence type="ECO:0000256" key="1">
    <source>
        <dbReference type="ARBA" id="ARBA00009651"/>
    </source>
</evidence>
<dbReference type="InterPro" id="IPR043136">
    <property type="entry name" value="B30.2/SPRY_sf"/>
</dbReference>
<keyword evidence="5" id="KW-0862">Zinc</keyword>
<dbReference type="SMART" id="SM00589">
    <property type="entry name" value="PRY"/>
    <property type="match status" value="1"/>
</dbReference>
<comment type="function">
    <text evidence="6">Neurotoxin that produces dose-dependent hypolocomotion and hyperalgesia in mice. May directly act on the central nervous system, as it is 6500-fold more potent when administered intracerebroventricularly than intraperitoneal.</text>
</comment>
<evidence type="ECO:0000256" key="3">
    <source>
        <dbReference type="ARBA" id="ARBA00022723"/>
    </source>
</evidence>
<dbReference type="Pfam" id="PF15227">
    <property type="entry name" value="zf-C3HC4_4"/>
    <property type="match status" value="1"/>
</dbReference>
<feature type="coiled-coil region" evidence="8">
    <location>
        <begin position="193"/>
        <end position="242"/>
    </location>
</feature>
<dbReference type="EMBL" id="OX395127">
    <property type="protein sequence ID" value="CAI5768154.1"/>
    <property type="molecule type" value="Genomic_DNA"/>
</dbReference>
<feature type="domain" description="B box-type" evidence="10">
    <location>
        <begin position="94"/>
        <end position="135"/>
    </location>
</feature>
<evidence type="ECO:0000256" key="4">
    <source>
        <dbReference type="ARBA" id="ARBA00022771"/>
    </source>
</evidence>
<dbReference type="SMART" id="SM00184">
    <property type="entry name" value="RING"/>
    <property type="match status" value="1"/>
</dbReference>
<keyword evidence="2" id="KW-0800">Toxin</keyword>
<name>A0AA35JZN9_9SAUR</name>
<accession>A0AA35JZN9</accession>
<dbReference type="PROSITE" id="PS50089">
    <property type="entry name" value="ZF_RING_2"/>
    <property type="match status" value="1"/>
</dbReference>
<dbReference type="Gene3D" id="3.30.160.60">
    <property type="entry name" value="Classic Zinc Finger"/>
    <property type="match status" value="1"/>
</dbReference>
<dbReference type="Pfam" id="PF00622">
    <property type="entry name" value="SPRY"/>
    <property type="match status" value="1"/>
</dbReference>
<keyword evidence="4 7" id="KW-0863">Zinc-finger</keyword>
<dbReference type="CDD" id="cd16594">
    <property type="entry name" value="RING-HC_TRIM7-like_C-IV"/>
    <property type="match status" value="1"/>
</dbReference>
<dbReference type="Pfam" id="PF00643">
    <property type="entry name" value="zf-B_box"/>
    <property type="match status" value="1"/>
</dbReference>
<keyword evidence="2" id="KW-0528">Neurotoxin</keyword>
<dbReference type="InterPro" id="IPR000315">
    <property type="entry name" value="Znf_B-box"/>
</dbReference>
<dbReference type="GO" id="GO:0008270">
    <property type="term" value="F:zinc ion binding"/>
    <property type="evidence" value="ECO:0007669"/>
    <property type="project" value="UniProtKB-KW"/>
</dbReference>
<evidence type="ECO:0000256" key="8">
    <source>
        <dbReference type="SAM" id="Coils"/>
    </source>
</evidence>
<dbReference type="SUPFAM" id="SSF49899">
    <property type="entry name" value="Concanavalin A-like lectins/glucanases"/>
    <property type="match status" value="1"/>
</dbReference>
<dbReference type="PROSITE" id="PS50119">
    <property type="entry name" value="ZF_BBOX"/>
    <property type="match status" value="1"/>
</dbReference>
<evidence type="ECO:0000256" key="6">
    <source>
        <dbReference type="ARBA" id="ARBA00034460"/>
    </source>
</evidence>
<organism evidence="12 13">
    <name type="scientific">Podarcis lilfordi</name>
    <name type="common">Lilford's wall lizard</name>
    <dbReference type="NCBI Taxonomy" id="74358"/>
    <lineage>
        <taxon>Eukaryota</taxon>
        <taxon>Metazoa</taxon>
        <taxon>Chordata</taxon>
        <taxon>Craniata</taxon>
        <taxon>Vertebrata</taxon>
        <taxon>Euteleostomi</taxon>
        <taxon>Lepidosauria</taxon>
        <taxon>Squamata</taxon>
        <taxon>Bifurcata</taxon>
        <taxon>Unidentata</taxon>
        <taxon>Episquamata</taxon>
        <taxon>Laterata</taxon>
        <taxon>Lacertibaenia</taxon>
        <taxon>Lacertidae</taxon>
        <taxon>Podarcis</taxon>
    </lineage>
</organism>
<dbReference type="Gene3D" id="2.60.120.920">
    <property type="match status" value="1"/>
</dbReference>
<dbReference type="CDD" id="cd12888">
    <property type="entry name" value="SPRY_PRY_TRIM7_like"/>
    <property type="match status" value="1"/>
</dbReference>